<dbReference type="NCBIfam" id="TIGR01662">
    <property type="entry name" value="HAD-SF-IIIA"/>
    <property type="match status" value="1"/>
</dbReference>
<dbReference type="PANTHER" id="PTHR12083">
    <property type="entry name" value="BIFUNCTIONAL POLYNUCLEOTIDE PHOSPHATASE/KINASE"/>
    <property type="match status" value="1"/>
</dbReference>
<dbReference type="OrthoDB" id="19045at2759"/>
<organism evidence="1 2">
    <name type="scientific">Vitrella brassicaformis (strain CCMP3155)</name>
    <dbReference type="NCBI Taxonomy" id="1169540"/>
    <lineage>
        <taxon>Eukaryota</taxon>
        <taxon>Sar</taxon>
        <taxon>Alveolata</taxon>
        <taxon>Colpodellida</taxon>
        <taxon>Vitrellaceae</taxon>
        <taxon>Vitrella</taxon>
    </lineage>
</organism>
<dbReference type="InterPro" id="IPR027417">
    <property type="entry name" value="P-loop_NTPase"/>
</dbReference>
<dbReference type="GO" id="GO:0046403">
    <property type="term" value="F:polynucleotide 3'-phosphatase activity"/>
    <property type="evidence" value="ECO:0007669"/>
    <property type="project" value="TreeGrafter"/>
</dbReference>
<dbReference type="AlphaFoldDB" id="A0A0G4EWC3"/>
<keyword evidence="2" id="KW-1185">Reference proteome</keyword>
<dbReference type="EMBL" id="CDMY01000336">
    <property type="protein sequence ID" value="CEM03257.1"/>
    <property type="molecule type" value="Genomic_DNA"/>
</dbReference>
<dbReference type="InterPro" id="IPR036412">
    <property type="entry name" value="HAD-like_sf"/>
</dbReference>
<dbReference type="SUPFAM" id="SSF56784">
    <property type="entry name" value="HAD-like"/>
    <property type="match status" value="1"/>
</dbReference>
<dbReference type="Gene3D" id="3.40.50.300">
    <property type="entry name" value="P-loop containing nucleotide triphosphate hydrolases"/>
    <property type="match status" value="1"/>
</dbReference>
<dbReference type="GO" id="GO:0003690">
    <property type="term" value="F:double-stranded DNA binding"/>
    <property type="evidence" value="ECO:0007669"/>
    <property type="project" value="TreeGrafter"/>
</dbReference>
<dbReference type="GO" id="GO:0006281">
    <property type="term" value="P:DNA repair"/>
    <property type="evidence" value="ECO:0007669"/>
    <property type="project" value="TreeGrafter"/>
</dbReference>
<evidence type="ECO:0000313" key="1">
    <source>
        <dbReference type="EMBL" id="CEM03257.1"/>
    </source>
</evidence>
<dbReference type="OMA" id="AADWKWW"/>
<dbReference type="STRING" id="1169540.A0A0G4EWC3"/>
<dbReference type="NCBIfam" id="TIGR01664">
    <property type="entry name" value="DNA-3'-Pase"/>
    <property type="match status" value="1"/>
</dbReference>
<proteinExistence type="predicted"/>
<dbReference type="InterPro" id="IPR013954">
    <property type="entry name" value="PNK3P"/>
</dbReference>
<dbReference type="Pfam" id="PF13671">
    <property type="entry name" value="AAA_33"/>
    <property type="match status" value="1"/>
</dbReference>
<evidence type="ECO:0008006" key="3">
    <source>
        <dbReference type="Google" id="ProtNLM"/>
    </source>
</evidence>
<gene>
    <name evidence="1" type="ORF">Vbra_21105</name>
</gene>
<dbReference type="PhylomeDB" id="A0A0G4EWC3"/>
<dbReference type="PANTHER" id="PTHR12083:SF9">
    <property type="entry name" value="BIFUNCTIONAL POLYNUCLEOTIDE PHOSPHATASE_KINASE"/>
    <property type="match status" value="1"/>
</dbReference>
<dbReference type="FunCoup" id="A0A0G4EWC3">
    <property type="interactions" value="136"/>
</dbReference>
<sequence>MEQRGSVYWKDYDSPASDKVLGLDLDGTLIAPKSGAKWPKDANDWRLLYGGSCRTVLKKHVNDGFKVVVFSNQKGVSTGKQKLEDLQKKLDAVQAALAVPMLVYLATRDDIYRKPCTGSWDLMESEHNDGVKIDRKQSKFVGDAAGRPASGGRKKDFSSSDHKFALNLGIRFLTPEEAFLGQNSNFPTTFDFDPRTLGQGLVPPSTVIKKVEDTEVVILVGAPGSGKSSLVRKLFPTYKHVNQDTLKDKNKCVKECKTALAAGQSAVIDNQNKDKSTRKAYIDLAKQYKAKVRAVYMDVPKDLCFHLNAYRELNPRVREHKKKIPPMVLHSFYKNREVPQKSEGIDEVITLTIKNFEPGPFADPSDEKLLKSFLE</sequence>
<dbReference type="Pfam" id="PF08645">
    <property type="entry name" value="PNK3P"/>
    <property type="match status" value="1"/>
</dbReference>
<dbReference type="InterPro" id="IPR006551">
    <property type="entry name" value="Polynucleotide_phosphatase"/>
</dbReference>
<name>A0A0G4EWC3_VITBC</name>
<evidence type="ECO:0000313" key="2">
    <source>
        <dbReference type="Proteomes" id="UP000041254"/>
    </source>
</evidence>
<dbReference type="VEuPathDB" id="CryptoDB:Vbra_21105"/>
<dbReference type="Proteomes" id="UP000041254">
    <property type="component" value="Unassembled WGS sequence"/>
</dbReference>
<dbReference type="FunFam" id="3.40.50.300:FF:000737">
    <property type="entry name" value="Bifunctional polynucleotide phosphatase/kinase"/>
    <property type="match status" value="1"/>
</dbReference>
<dbReference type="Gene3D" id="3.40.50.1000">
    <property type="entry name" value="HAD superfamily/HAD-like"/>
    <property type="match status" value="1"/>
</dbReference>
<accession>A0A0G4EWC3</accession>
<dbReference type="InParanoid" id="A0A0G4EWC3"/>
<dbReference type="InterPro" id="IPR006549">
    <property type="entry name" value="HAD-SF_hydro_IIIA"/>
</dbReference>
<dbReference type="GO" id="GO:0046404">
    <property type="term" value="F:ATP-dependent polydeoxyribonucleotide 5'-hydroxyl-kinase activity"/>
    <property type="evidence" value="ECO:0007669"/>
    <property type="project" value="TreeGrafter"/>
</dbReference>
<protein>
    <recommendedName>
        <fullName evidence="3">PNK FHA domain-containing protein</fullName>
    </recommendedName>
</protein>
<reference evidence="1 2" key="1">
    <citation type="submission" date="2014-11" db="EMBL/GenBank/DDBJ databases">
        <authorList>
            <person name="Zhu J."/>
            <person name="Qi W."/>
            <person name="Song R."/>
        </authorList>
    </citation>
    <scope>NUCLEOTIDE SEQUENCE [LARGE SCALE GENOMIC DNA]</scope>
</reference>
<dbReference type="InterPro" id="IPR023214">
    <property type="entry name" value="HAD_sf"/>
</dbReference>
<dbReference type="SUPFAM" id="SSF52540">
    <property type="entry name" value="P-loop containing nucleoside triphosphate hydrolases"/>
    <property type="match status" value="1"/>
</dbReference>